<reference evidence="8 9" key="1">
    <citation type="submission" date="2024-09" db="EMBL/GenBank/DDBJ databases">
        <authorList>
            <person name="Sun Q."/>
            <person name="Mori K."/>
        </authorList>
    </citation>
    <scope>NUCLEOTIDE SEQUENCE [LARGE SCALE GENOMIC DNA]</scope>
    <source>
        <strain evidence="8 9">TBRC 3947</strain>
    </source>
</reference>
<dbReference type="Gene3D" id="1.10.10.10">
    <property type="entry name" value="Winged helix-like DNA-binding domain superfamily/Winged helix DNA-binding domain"/>
    <property type="match status" value="1"/>
</dbReference>
<dbReference type="PANTHER" id="PTHR35807:SF1">
    <property type="entry name" value="TRANSCRIPTIONAL REGULATOR REDD"/>
    <property type="match status" value="1"/>
</dbReference>
<dbReference type="InterPro" id="IPR036388">
    <property type="entry name" value="WH-like_DNA-bd_sf"/>
</dbReference>
<evidence type="ECO:0000256" key="4">
    <source>
        <dbReference type="ARBA" id="ARBA00023163"/>
    </source>
</evidence>
<keyword evidence="2" id="KW-0805">Transcription regulation</keyword>
<comment type="similarity">
    <text evidence="1">Belongs to the AfsR/DnrI/RedD regulatory family.</text>
</comment>
<dbReference type="SUPFAM" id="SSF48452">
    <property type="entry name" value="TPR-like"/>
    <property type="match status" value="1"/>
</dbReference>
<dbReference type="SMART" id="SM01043">
    <property type="entry name" value="BTAD"/>
    <property type="match status" value="1"/>
</dbReference>
<evidence type="ECO:0000256" key="2">
    <source>
        <dbReference type="ARBA" id="ARBA00023015"/>
    </source>
</evidence>
<dbReference type="Pfam" id="PF00486">
    <property type="entry name" value="Trans_reg_C"/>
    <property type="match status" value="1"/>
</dbReference>
<dbReference type="InterPro" id="IPR051677">
    <property type="entry name" value="AfsR-DnrI-RedD_regulator"/>
</dbReference>
<dbReference type="Pfam" id="PF03704">
    <property type="entry name" value="BTAD"/>
    <property type="match status" value="1"/>
</dbReference>
<accession>A0ABV6MBC0</accession>
<protein>
    <submittedName>
        <fullName evidence="8">BTAD domain-containing putative transcriptional regulator</fullName>
    </submittedName>
</protein>
<keyword evidence="3 5" id="KW-0238">DNA-binding</keyword>
<dbReference type="InterPro" id="IPR001867">
    <property type="entry name" value="OmpR/PhoB-type_DNA-bd"/>
</dbReference>
<feature type="region of interest" description="Disordered" evidence="6">
    <location>
        <begin position="318"/>
        <end position="342"/>
    </location>
</feature>
<dbReference type="PANTHER" id="PTHR35807">
    <property type="entry name" value="TRANSCRIPTIONAL REGULATOR REDD-RELATED"/>
    <property type="match status" value="1"/>
</dbReference>
<keyword evidence="4" id="KW-0804">Transcription</keyword>
<dbReference type="CDD" id="cd15831">
    <property type="entry name" value="BTAD"/>
    <property type="match status" value="1"/>
</dbReference>
<organism evidence="8 9">
    <name type="scientific">Phytohabitans kaempferiae</name>
    <dbReference type="NCBI Taxonomy" id="1620943"/>
    <lineage>
        <taxon>Bacteria</taxon>
        <taxon>Bacillati</taxon>
        <taxon>Actinomycetota</taxon>
        <taxon>Actinomycetes</taxon>
        <taxon>Micromonosporales</taxon>
        <taxon>Micromonosporaceae</taxon>
    </lineage>
</organism>
<keyword evidence="9" id="KW-1185">Reference proteome</keyword>
<comment type="caution">
    <text evidence="8">The sequence shown here is derived from an EMBL/GenBank/DDBJ whole genome shotgun (WGS) entry which is preliminary data.</text>
</comment>
<dbReference type="InterPro" id="IPR011990">
    <property type="entry name" value="TPR-like_helical_dom_sf"/>
</dbReference>
<evidence type="ECO:0000259" key="7">
    <source>
        <dbReference type="PROSITE" id="PS51755"/>
    </source>
</evidence>
<dbReference type="Proteomes" id="UP001589867">
    <property type="component" value="Unassembled WGS sequence"/>
</dbReference>
<feature type="DNA-binding region" description="OmpR/PhoB-type" evidence="5">
    <location>
        <begin position="1"/>
        <end position="98"/>
    </location>
</feature>
<evidence type="ECO:0000313" key="9">
    <source>
        <dbReference type="Proteomes" id="UP001589867"/>
    </source>
</evidence>
<dbReference type="SMART" id="SM00862">
    <property type="entry name" value="Trans_reg_C"/>
    <property type="match status" value="1"/>
</dbReference>
<proteinExistence type="inferred from homology"/>
<dbReference type="PROSITE" id="PS51755">
    <property type="entry name" value="OMPR_PHOB"/>
    <property type="match status" value="1"/>
</dbReference>
<evidence type="ECO:0000256" key="6">
    <source>
        <dbReference type="SAM" id="MobiDB-lite"/>
    </source>
</evidence>
<evidence type="ECO:0000313" key="8">
    <source>
        <dbReference type="EMBL" id="MFC0532016.1"/>
    </source>
</evidence>
<feature type="region of interest" description="Disordered" evidence="6">
    <location>
        <begin position="248"/>
        <end position="268"/>
    </location>
</feature>
<dbReference type="Gene3D" id="1.25.40.10">
    <property type="entry name" value="Tetratricopeptide repeat domain"/>
    <property type="match status" value="1"/>
</dbReference>
<evidence type="ECO:0000256" key="3">
    <source>
        <dbReference type="ARBA" id="ARBA00023125"/>
    </source>
</evidence>
<dbReference type="InterPro" id="IPR016032">
    <property type="entry name" value="Sig_transdc_resp-reg_C-effctor"/>
</dbReference>
<feature type="domain" description="OmpR/PhoB-type" evidence="7">
    <location>
        <begin position="1"/>
        <end position="98"/>
    </location>
</feature>
<dbReference type="RefSeq" id="WP_377257703.1">
    <property type="nucleotide sequence ID" value="NZ_JBHLUH010000064.1"/>
</dbReference>
<sequence length="342" mass="37453">MRIRLFGPVEVHVQDRGVDVGGPRQRCVLAALAVTAGRPVLADALIHRVWGDRPPAKVRQALYVYVARLRSAIERAGTPEWNEPVRLTRQARGYQLDIDPDRVDALRFDRLVIESRRADATDEQRAASLRQALGLWRDTPLADLSGEWIERVRQRWQRQHIEAMVTWADVELRLGNTTALVTPLAELLAESPTEEALAAVLMRAMHASGRTTEALDCYAATRKLMVDRLGIEPGPALRGIHQAILRGERDPEAGTARTTTAKSGSDPVPAQLPLNIADLVGRDAELAHMDEMLAGDGAGAAGSAVCGRGDRWRGQAGVRNLTHISGRPDQGPVAGRRRPAHQ</sequence>
<name>A0ABV6MBC0_9ACTN</name>
<dbReference type="SUPFAM" id="SSF46894">
    <property type="entry name" value="C-terminal effector domain of the bipartite response regulators"/>
    <property type="match status" value="1"/>
</dbReference>
<dbReference type="EMBL" id="JBHLUH010000064">
    <property type="protein sequence ID" value="MFC0532016.1"/>
    <property type="molecule type" value="Genomic_DNA"/>
</dbReference>
<evidence type="ECO:0000256" key="1">
    <source>
        <dbReference type="ARBA" id="ARBA00005820"/>
    </source>
</evidence>
<dbReference type="InterPro" id="IPR005158">
    <property type="entry name" value="BTAD"/>
</dbReference>
<evidence type="ECO:0000256" key="5">
    <source>
        <dbReference type="PROSITE-ProRule" id="PRU01091"/>
    </source>
</evidence>
<gene>
    <name evidence="8" type="ORF">ACFFIA_30630</name>
</gene>